<feature type="compositionally biased region" description="Basic and acidic residues" evidence="15">
    <location>
        <begin position="639"/>
        <end position="649"/>
    </location>
</feature>
<evidence type="ECO:0000256" key="13">
    <source>
        <dbReference type="PROSITE-ProRule" id="PRU00175"/>
    </source>
</evidence>
<dbReference type="Pfam" id="PF13445">
    <property type="entry name" value="zf-RING_UBOX"/>
    <property type="match status" value="1"/>
</dbReference>
<dbReference type="PROSITE" id="PS50016">
    <property type="entry name" value="ZF_PHD_2"/>
    <property type="match status" value="1"/>
</dbReference>
<evidence type="ECO:0000256" key="4">
    <source>
        <dbReference type="ARBA" id="ARBA00022679"/>
    </source>
</evidence>
<dbReference type="GO" id="GO:0005634">
    <property type="term" value="C:nucleus"/>
    <property type="evidence" value="ECO:0007669"/>
    <property type="project" value="UniProtKB-SubCell"/>
</dbReference>
<keyword evidence="12 14" id="KW-0539">Nucleus</keyword>
<dbReference type="Gene3D" id="3.30.40.10">
    <property type="entry name" value="Zinc/RING finger domain, C3HC4 (zinc finger)"/>
    <property type="match status" value="3"/>
</dbReference>
<keyword evidence="20" id="KW-1185">Reference proteome</keyword>
<dbReference type="FunFam" id="2.30.280.10:FF:000002">
    <property type="entry name" value="E3 ubiquitin-protein ligase ORTHRUS 2"/>
    <property type="match status" value="1"/>
</dbReference>
<accession>A0A2C9UPB5</accession>
<dbReference type="PANTHER" id="PTHR14140:SF46">
    <property type="entry name" value="E3 UBIQUITIN-PROTEIN LIGASE ORTHRUS 1-RELATED"/>
    <property type="match status" value="1"/>
</dbReference>
<gene>
    <name evidence="19" type="ORF">MANES_14G168600v8</name>
</gene>
<dbReference type="Gene3D" id="2.30.280.10">
    <property type="entry name" value="SRA-YDG"/>
    <property type="match status" value="1"/>
</dbReference>
<dbReference type="PROSITE" id="PS00518">
    <property type="entry name" value="ZF_RING_1"/>
    <property type="match status" value="1"/>
</dbReference>
<evidence type="ECO:0000256" key="1">
    <source>
        <dbReference type="ARBA" id="ARBA00000900"/>
    </source>
</evidence>
<dbReference type="SMART" id="SM00249">
    <property type="entry name" value="PHD"/>
    <property type="match status" value="1"/>
</dbReference>
<dbReference type="PROSITE" id="PS01359">
    <property type="entry name" value="ZF_PHD_1"/>
    <property type="match status" value="1"/>
</dbReference>
<keyword evidence="7 13" id="KW-0863">Zinc-finger</keyword>
<feature type="domain" description="YDG" evidence="18">
    <location>
        <begin position="266"/>
        <end position="414"/>
    </location>
</feature>
<feature type="compositionally biased region" description="Polar residues" evidence="15">
    <location>
        <begin position="741"/>
        <end position="758"/>
    </location>
</feature>
<dbReference type="InterPro" id="IPR036987">
    <property type="entry name" value="SRA-YDG_sf"/>
</dbReference>
<keyword evidence="8" id="KW-0833">Ubl conjugation pathway</keyword>
<dbReference type="InterPro" id="IPR045134">
    <property type="entry name" value="UHRF1/2-like"/>
</dbReference>
<dbReference type="CDD" id="cd23139">
    <property type="entry name" value="RING-HC_ORTHRUS_rpt2"/>
    <property type="match status" value="1"/>
</dbReference>
<keyword evidence="9" id="KW-0862">Zinc</keyword>
<dbReference type="PROSITE" id="PS51015">
    <property type="entry name" value="YDG"/>
    <property type="match status" value="1"/>
</dbReference>
<evidence type="ECO:0000256" key="9">
    <source>
        <dbReference type="ARBA" id="ARBA00022833"/>
    </source>
</evidence>
<dbReference type="PROSITE" id="PS50089">
    <property type="entry name" value="ZF_RING_2"/>
    <property type="match status" value="2"/>
</dbReference>
<dbReference type="SUPFAM" id="SSF57903">
    <property type="entry name" value="FYVE/PHD zinc finger"/>
    <property type="match status" value="1"/>
</dbReference>
<keyword evidence="6" id="KW-0677">Repeat</keyword>
<dbReference type="Proteomes" id="UP000091857">
    <property type="component" value="Chromosome 14"/>
</dbReference>
<dbReference type="GO" id="GO:0044027">
    <property type="term" value="P:negative regulation of gene expression via chromosomal CpG island methylation"/>
    <property type="evidence" value="ECO:0000318"/>
    <property type="project" value="GO_Central"/>
</dbReference>
<evidence type="ECO:0000259" key="17">
    <source>
        <dbReference type="PROSITE" id="PS50089"/>
    </source>
</evidence>
<feature type="compositionally biased region" description="Acidic residues" evidence="15">
    <location>
        <begin position="605"/>
        <end position="624"/>
    </location>
</feature>
<feature type="domain" description="RING-type" evidence="17">
    <location>
        <begin position="138"/>
        <end position="177"/>
    </location>
</feature>
<feature type="domain" description="RING-type" evidence="17">
    <location>
        <begin position="510"/>
        <end position="566"/>
    </location>
</feature>
<dbReference type="SUPFAM" id="SSF88697">
    <property type="entry name" value="PUA domain-like"/>
    <property type="match status" value="1"/>
</dbReference>
<dbReference type="InterPro" id="IPR015947">
    <property type="entry name" value="PUA-like_sf"/>
</dbReference>
<dbReference type="InterPro" id="IPR001841">
    <property type="entry name" value="Znf_RING"/>
</dbReference>
<evidence type="ECO:0000313" key="19">
    <source>
        <dbReference type="EMBL" id="OAY32131.1"/>
    </source>
</evidence>
<evidence type="ECO:0000313" key="20">
    <source>
        <dbReference type="Proteomes" id="UP000091857"/>
    </source>
</evidence>
<evidence type="ECO:0000256" key="8">
    <source>
        <dbReference type="ARBA" id="ARBA00022786"/>
    </source>
</evidence>
<feature type="region of interest" description="Disordered" evidence="15">
    <location>
        <begin position="444"/>
        <end position="493"/>
    </location>
</feature>
<dbReference type="OMA" id="CRNAIPP"/>
<feature type="region of interest" description="Disordered" evidence="15">
    <location>
        <begin position="597"/>
        <end position="653"/>
    </location>
</feature>
<comment type="pathway">
    <text evidence="2">Protein modification; protein ubiquitination.</text>
</comment>
<dbReference type="GO" id="GO:0003677">
    <property type="term" value="F:DNA binding"/>
    <property type="evidence" value="ECO:0007669"/>
    <property type="project" value="UniProtKB-KW"/>
</dbReference>
<dbReference type="Pfam" id="PF00097">
    <property type="entry name" value="zf-C3HC4"/>
    <property type="match status" value="1"/>
</dbReference>
<evidence type="ECO:0000256" key="12">
    <source>
        <dbReference type="ARBA" id="ARBA00023242"/>
    </source>
</evidence>
<sequence length="770" mass="84801">MAPDIQLPCDGDGVCMRCKAVPTAEETLTCNTCVTPWHVTCLSSPPETLASTLQWECPDCSGEPAAPAVAVTGGRSELVAAIREIEADATLTEKAKARKRQELLSGKVEEEDVKKKGKGKETESGGDVLDILDESFKCSFCMQLPERPVTTPCGHNFCLKCFQKWIGQGKLTCAKCRSTIPSKMASQPRINSSLVAAIRMAKLSKTIVAGGLPKVYHFVHNQNRPDKAYTTERAQRAGKANACSGKIFVTVPPDHFGPIPAENDPERNQGVLVGECWEDRLECRQWGVHLPHVAGIAGQANYGAQSVALSGGYVDDEDHGEWFLYTGSGGRDLSGNKRTNKEQSFDQTFEKYNQALRVSCKKGYPIRVVRSHKEKRSSYAPESGVRYDGVYRIEKCWRKVGIQGHKVCRYLFVRCDNEPAPWTSDEHGDRPRSLPVIKELAKATDITERKESPSWDYDEEDGSWKWKIPPPPSQKPVDTGNPEDRKRSQKAIKRARHMNVKEKLLKEFSCQICGNVMNQPITTPCAHNFCKSCLEGAFAGKTIIRERSSGGRTLRAQKNVMKCPKCPTDISDFLQDPKINRELMAVIESLQRQIEENLDNVKDVSDDEADGSEENPTEAGENDCENAAPNTSEGPSIKPTEKKVDHRENPVNNEVVTNVSEKAGVANLEGPKGNYKLQRVNKKRKVSFEGSSVNKDERENGNGIGEGDSVNPQVPAAKRAKMNVADSVVQPLEEPAAGVKSRSSVQEATANGNDSPSSPLIVRSSDDDFE</sequence>
<dbReference type="InterPro" id="IPR011011">
    <property type="entry name" value="Znf_FYVE_PHD"/>
</dbReference>
<feature type="compositionally biased region" description="Basic and acidic residues" evidence="15">
    <location>
        <begin position="444"/>
        <end position="453"/>
    </location>
</feature>
<reference evidence="20" key="1">
    <citation type="journal article" date="2016" name="Nat. Biotechnol.">
        <title>Sequencing wild and cultivated cassava and related species reveals extensive interspecific hybridization and genetic diversity.</title>
        <authorList>
            <person name="Bredeson J.V."/>
            <person name="Lyons J.B."/>
            <person name="Prochnik S.E."/>
            <person name="Wu G.A."/>
            <person name="Ha C.M."/>
            <person name="Edsinger-Gonzales E."/>
            <person name="Grimwood J."/>
            <person name="Schmutz J."/>
            <person name="Rabbi I.Y."/>
            <person name="Egesi C."/>
            <person name="Nauluvula P."/>
            <person name="Lebot V."/>
            <person name="Ndunguru J."/>
            <person name="Mkamilo G."/>
            <person name="Bart R.S."/>
            <person name="Setter T.L."/>
            <person name="Gleadow R.M."/>
            <person name="Kulakow P."/>
            <person name="Ferguson M.E."/>
            <person name="Rounsley S."/>
            <person name="Rokhsar D.S."/>
        </authorList>
    </citation>
    <scope>NUCLEOTIDE SEQUENCE [LARGE SCALE GENOMIC DNA]</scope>
    <source>
        <strain evidence="20">cv. AM560-2</strain>
    </source>
</reference>
<comment type="subcellular location">
    <subcellularLocation>
        <location evidence="14">Nucleus</location>
    </subcellularLocation>
</comment>
<evidence type="ECO:0000256" key="2">
    <source>
        <dbReference type="ARBA" id="ARBA00004906"/>
    </source>
</evidence>
<dbReference type="InterPro" id="IPR013083">
    <property type="entry name" value="Znf_RING/FYVE/PHD"/>
</dbReference>
<dbReference type="SMART" id="SM00184">
    <property type="entry name" value="RING"/>
    <property type="match status" value="2"/>
</dbReference>
<dbReference type="InterPro" id="IPR019786">
    <property type="entry name" value="Zinc_finger_PHD-type_CS"/>
</dbReference>
<dbReference type="GO" id="GO:0061630">
    <property type="term" value="F:ubiquitin protein ligase activity"/>
    <property type="evidence" value="ECO:0000318"/>
    <property type="project" value="GO_Central"/>
</dbReference>
<evidence type="ECO:0000256" key="15">
    <source>
        <dbReference type="SAM" id="MobiDB-lite"/>
    </source>
</evidence>
<protein>
    <recommendedName>
        <fullName evidence="3">RING-type E3 ubiquitin transferase</fullName>
        <ecNumber evidence="3">2.3.2.27</ecNumber>
    </recommendedName>
</protein>
<evidence type="ECO:0000256" key="6">
    <source>
        <dbReference type="ARBA" id="ARBA00022737"/>
    </source>
</evidence>
<proteinExistence type="predicted"/>
<comment type="caution">
    <text evidence="19">The sequence shown here is derived from an EMBL/GenBank/DDBJ whole genome shotgun (WGS) entry which is preliminary data.</text>
</comment>
<dbReference type="STRING" id="3983.A0A2C9UPB5"/>
<evidence type="ECO:0000256" key="14">
    <source>
        <dbReference type="PROSITE-ProRule" id="PRU00358"/>
    </source>
</evidence>
<feature type="domain" description="PHD-type" evidence="16">
    <location>
        <begin position="12"/>
        <end position="63"/>
    </location>
</feature>
<dbReference type="EMBL" id="CM004400">
    <property type="protein sequence ID" value="OAY32131.1"/>
    <property type="molecule type" value="Genomic_DNA"/>
</dbReference>
<evidence type="ECO:0000256" key="5">
    <source>
        <dbReference type="ARBA" id="ARBA00022723"/>
    </source>
</evidence>
<dbReference type="FunFam" id="3.30.40.10:FF:000472">
    <property type="entry name" value="E3 ubiquitin-protein ligase ORTHRUS 2"/>
    <property type="match status" value="1"/>
</dbReference>
<dbReference type="InterPro" id="IPR018957">
    <property type="entry name" value="Znf_C3HC4_RING-type"/>
</dbReference>
<name>A0A2C9UPB5_MANES</name>
<evidence type="ECO:0000256" key="7">
    <source>
        <dbReference type="ARBA" id="ARBA00022771"/>
    </source>
</evidence>
<feature type="region of interest" description="Disordered" evidence="15">
    <location>
        <begin position="667"/>
        <end position="770"/>
    </location>
</feature>
<evidence type="ECO:0000259" key="18">
    <source>
        <dbReference type="PROSITE" id="PS51015"/>
    </source>
</evidence>
<evidence type="ECO:0000256" key="11">
    <source>
        <dbReference type="ARBA" id="ARBA00023125"/>
    </source>
</evidence>
<evidence type="ECO:0000256" key="10">
    <source>
        <dbReference type="ARBA" id="ARBA00022853"/>
    </source>
</evidence>
<dbReference type="OrthoDB" id="2270193at2759"/>
<dbReference type="InterPro" id="IPR001965">
    <property type="entry name" value="Znf_PHD"/>
</dbReference>
<dbReference type="InterPro" id="IPR003105">
    <property type="entry name" value="SRA_YDG"/>
</dbReference>
<evidence type="ECO:0000259" key="16">
    <source>
        <dbReference type="PROSITE" id="PS50016"/>
    </source>
</evidence>
<dbReference type="InterPro" id="IPR019787">
    <property type="entry name" value="Znf_PHD-finger"/>
</dbReference>
<evidence type="ECO:0000256" key="3">
    <source>
        <dbReference type="ARBA" id="ARBA00012483"/>
    </source>
</evidence>
<dbReference type="UniPathway" id="UPA00143"/>
<dbReference type="GO" id="GO:0016567">
    <property type="term" value="P:protein ubiquitination"/>
    <property type="evidence" value="ECO:0000318"/>
    <property type="project" value="GO_Central"/>
</dbReference>
<keyword evidence="4" id="KW-0808">Transferase</keyword>
<keyword evidence="10" id="KW-0156">Chromatin regulator</keyword>
<dbReference type="InterPro" id="IPR017907">
    <property type="entry name" value="Znf_RING_CS"/>
</dbReference>
<dbReference type="InterPro" id="IPR047529">
    <property type="entry name" value="RING-HC_ORTHRUS_rpt2"/>
</dbReference>
<dbReference type="EC" id="2.3.2.27" evidence="3"/>
<dbReference type="AlphaFoldDB" id="A0A2C9UPB5"/>
<dbReference type="Pfam" id="PF02182">
    <property type="entry name" value="SAD_SRA"/>
    <property type="match status" value="1"/>
</dbReference>
<keyword evidence="11" id="KW-0238">DNA-binding</keyword>
<dbReference type="InterPro" id="IPR047498">
    <property type="entry name" value="RING-HC_ORTHRUS_rpt1"/>
</dbReference>
<organism evidence="19 20">
    <name type="scientific">Manihot esculenta</name>
    <name type="common">Cassava</name>
    <name type="synonym">Jatropha manihot</name>
    <dbReference type="NCBI Taxonomy" id="3983"/>
    <lineage>
        <taxon>Eukaryota</taxon>
        <taxon>Viridiplantae</taxon>
        <taxon>Streptophyta</taxon>
        <taxon>Embryophyta</taxon>
        <taxon>Tracheophyta</taxon>
        <taxon>Spermatophyta</taxon>
        <taxon>Magnoliopsida</taxon>
        <taxon>eudicotyledons</taxon>
        <taxon>Gunneridae</taxon>
        <taxon>Pentapetalae</taxon>
        <taxon>rosids</taxon>
        <taxon>fabids</taxon>
        <taxon>Malpighiales</taxon>
        <taxon>Euphorbiaceae</taxon>
        <taxon>Crotonoideae</taxon>
        <taxon>Manihoteae</taxon>
        <taxon>Manihot</taxon>
    </lineage>
</organism>
<keyword evidence="5" id="KW-0479">Metal-binding</keyword>
<dbReference type="CDD" id="cd23138">
    <property type="entry name" value="RING-HC_ORTHRUS_rpt1"/>
    <property type="match status" value="1"/>
</dbReference>
<dbReference type="Gramene" id="Manes.14G168600.1.v8.1">
    <property type="protein sequence ID" value="Manes.14G168600.1.v8.1.CDS"/>
    <property type="gene ID" value="Manes.14G168600.v8.1"/>
</dbReference>
<dbReference type="GO" id="GO:0008270">
    <property type="term" value="F:zinc ion binding"/>
    <property type="evidence" value="ECO:0007669"/>
    <property type="project" value="UniProtKB-KW"/>
</dbReference>
<comment type="catalytic activity">
    <reaction evidence="1">
        <text>S-ubiquitinyl-[E2 ubiquitin-conjugating enzyme]-L-cysteine + [acceptor protein]-L-lysine = [E2 ubiquitin-conjugating enzyme]-L-cysteine + N(6)-ubiquitinyl-[acceptor protein]-L-lysine.</text>
        <dbReference type="EC" id="2.3.2.27"/>
    </reaction>
</comment>
<dbReference type="PANTHER" id="PTHR14140">
    <property type="entry name" value="E3 UBIQUITIN-PROTEIN LIGASE UHRF-RELATED"/>
    <property type="match status" value="1"/>
</dbReference>
<dbReference type="InterPro" id="IPR027370">
    <property type="entry name" value="Znf-RING_euk"/>
</dbReference>
<dbReference type="SMART" id="SM00466">
    <property type="entry name" value="SRA"/>
    <property type="match status" value="1"/>
</dbReference>
<dbReference type="SUPFAM" id="SSF57850">
    <property type="entry name" value="RING/U-box"/>
    <property type="match status" value="2"/>
</dbReference>